<dbReference type="PIRSF" id="PIRSF004553">
    <property type="entry name" value="CHP00095"/>
    <property type="match status" value="1"/>
</dbReference>
<dbReference type="Pfam" id="PF03602">
    <property type="entry name" value="Cons_hypoth95"/>
    <property type="match status" value="1"/>
</dbReference>
<evidence type="ECO:0000256" key="1">
    <source>
        <dbReference type="ARBA" id="ARBA00022603"/>
    </source>
</evidence>
<evidence type="ECO:0000313" key="3">
    <source>
        <dbReference type="EMBL" id="WNL29075.1"/>
    </source>
</evidence>
<dbReference type="InterPro" id="IPR004398">
    <property type="entry name" value="RNA_MeTrfase_RsmD"/>
</dbReference>
<evidence type="ECO:0000256" key="2">
    <source>
        <dbReference type="ARBA" id="ARBA00022679"/>
    </source>
</evidence>
<dbReference type="AlphaFoldDB" id="A0AA96DJ81"/>
<dbReference type="NCBIfam" id="TIGR00095">
    <property type="entry name" value="16S rRNA (guanine(966)-N(2))-methyltransferase RsmD"/>
    <property type="match status" value="1"/>
</dbReference>
<keyword evidence="1 3" id="KW-0489">Methyltransferase</keyword>
<dbReference type="EMBL" id="CP134854">
    <property type="protein sequence ID" value="WNL29075.1"/>
    <property type="molecule type" value="Genomic_DNA"/>
</dbReference>
<dbReference type="Gene3D" id="3.40.50.150">
    <property type="entry name" value="Vaccinia Virus protein VP39"/>
    <property type="match status" value="1"/>
</dbReference>
<dbReference type="PANTHER" id="PTHR43542:SF1">
    <property type="entry name" value="METHYLTRANSFERASE"/>
    <property type="match status" value="1"/>
</dbReference>
<organism evidence="3">
    <name type="scientific">Arcobacter sp. AZ-2023</name>
    <dbReference type="NCBI Taxonomy" id="3074453"/>
    <lineage>
        <taxon>Bacteria</taxon>
        <taxon>Pseudomonadati</taxon>
        <taxon>Campylobacterota</taxon>
        <taxon>Epsilonproteobacteria</taxon>
        <taxon>Campylobacterales</taxon>
        <taxon>Arcobacteraceae</taxon>
        <taxon>Arcobacter</taxon>
    </lineage>
</organism>
<dbReference type="GO" id="GO:0052913">
    <property type="term" value="F:16S rRNA (guanine(966)-N(2))-methyltransferase activity"/>
    <property type="evidence" value="ECO:0007669"/>
    <property type="project" value="UniProtKB-EC"/>
</dbReference>
<reference evidence="3" key="1">
    <citation type="submission" date="2023-09" db="EMBL/GenBank/DDBJ databases">
        <title>Arcobacter tbilisiensis sp. nov. isolated from chicken meat in Tbilisi, Georgia.</title>
        <authorList>
            <person name="Matthias R."/>
            <person name="Zautner A.E."/>
        </authorList>
    </citation>
    <scope>NUCLEOTIDE SEQUENCE</scope>
    <source>
        <strain evidence="3">LEO 52</strain>
    </source>
</reference>
<gene>
    <name evidence="3" type="primary">rsmD</name>
    <name evidence="3" type="ORF">RMQ68_06785</name>
</gene>
<proteinExistence type="predicted"/>
<sequence length="201" mass="22903">MNEIKQITKPTTKIIAGAYKGKVLSLPSLDVTRSSKAVLKESVFNVLQFDIIDKIFIESFAGSGSIGLEAISRGAKRAYFIELDKKSYSILVKNCKSINIEKCQTIQGNAFVQTPLILEFLKNSKEEVILYVDPPFDYREGMEDIYDKSFRMIENIENSNIFKIIIEHESKLEVPKILGKFSLEKTRKFGKSSLSYFSYKD</sequence>
<dbReference type="SUPFAM" id="SSF53335">
    <property type="entry name" value="S-adenosyl-L-methionine-dependent methyltransferases"/>
    <property type="match status" value="1"/>
</dbReference>
<protein>
    <submittedName>
        <fullName evidence="3">16S rRNA (Guanine(966)-N(2))-methyltransferase RsmD</fullName>
        <ecNumber evidence="3">2.1.1.171</ecNumber>
    </submittedName>
</protein>
<dbReference type="InterPro" id="IPR029063">
    <property type="entry name" value="SAM-dependent_MTases_sf"/>
</dbReference>
<keyword evidence="2 3" id="KW-0808">Transferase</keyword>
<name>A0AA96DJ81_9BACT</name>
<dbReference type="PANTHER" id="PTHR43542">
    <property type="entry name" value="METHYLTRANSFERASE"/>
    <property type="match status" value="1"/>
</dbReference>
<dbReference type="EC" id="2.1.1.171" evidence="3"/>
<accession>A0AA96DJ81</accession>